<evidence type="ECO:0000256" key="3">
    <source>
        <dbReference type="RuleBase" id="RU366054"/>
    </source>
</evidence>
<dbReference type="GO" id="GO:0005901">
    <property type="term" value="C:caveola"/>
    <property type="evidence" value="ECO:0007669"/>
    <property type="project" value="UniProtKB-SubCell"/>
</dbReference>
<organism evidence="5">
    <name type="scientific">Solanum chilense</name>
    <name type="common">Tomato</name>
    <name type="synonym">Lycopersicon chilense</name>
    <dbReference type="NCBI Taxonomy" id="4083"/>
    <lineage>
        <taxon>Eukaryota</taxon>
        <taxon>Viridiplantae</taxon>
        <taxon>Streptophyta</taxon>
        <taxon>Embryophyta</taxon>
        <taxon>Tracheophyta</taxon>
        <taxon>Spermatophyta</taxon>
        <taxon>Magnoliopsida</taxon>
        <taxon>eudicotyledons</taxon>
        <taxon>Gunneridae</taxon>
        <taxon>Pentapetalae</taxon>
        <taxon>asterids</taxon>
        <taxon>lamiids</taxon>
        <taxon>Solanales</taxon>
        <taxon>Solanaceae</taxon>
        <taxon>Solanoideae</taxon>
        <taxon>Solaneae</taxon>
        <taxon>Solanum</taxon>
        <taxon>Solanum subgen. Lycopersicon</taxon>
    </lineage>
</organism>
<dbReference type="CDD" id="cd03399">
    <property type="entry name" value="SPFH_flotillin"/>
    <property type="match status" value="1"/>
</dbReference>
<feature type="domain" description="Band 7" evidence="4">
    <location>
        <begin position="9"/>
        <end position="190"/>
    </location>
</feature>
<evidence type="ECO:0000313" key="5">
    <source>
        <dbReference type="EMBL" id="TMW92492.1"/>
    </source>
</evidence>
<evidence type="ECO:0000256" key="2">
    <source>
        <dbReference type="ARBA" id="ARBA00023136"/>
    </source>
</evidence>
<dbReference type="Pfam" id="PF01145">
    <property type="entry name" value="Band_7"/>
    <property type="match status" value="1"/>
</dbReference>
<sequence length="485" mass="53965">MGIPRYIVAGPSEMLAITGNGISEILLKKKHFLWPLQKCTRLDISPVNYSFQVQAMSAEKLPFYLPAVFTIGPKVLDETNYESLIKYAKLMSNSDKQSTHIQDLVKGVIEGETRVLAASMTMEQIFKGTKEFKQEVFDKVQLELNQFGLYIYNANVKQLVDVPGHEYFSYLGQKTQMEAANQAKIDVAEARMKGEIGAKLRDGETKQNAAMIDAETFIISTKRQGEGKKEEVRVNTEVKIFQNQREAEVVEASAFLAKKKAGWSQTARLAEVEAEKAVAIREAELQMEVEKKKAFVETAKLKAELLTKATVEYDIKVQEANSELYKRQKEAEAALFESQKKAEAQKANADAELYTRQQAANSELYAKQKEAEGVATIGKAQAIYLGSILKELNHNYTALRDYLMINNGMYKEIAQLNAEAVNGMQPKISIWSGANGGESNSGGEGGSGLKDVAALYRMMPPLLETVQEQTGMQPPAWLATLPHHK</sequence>
<dbReference type="InterPro" id="IPR001107">
    <property type="entry name" value="Band_7"/>
</dbReference>
<evidence type="ECO:0000259" key="4">
    <source>
        <dbReference type="Pfam" id="PF01145"/>
    </source>
</evidence>
<keyword evidence="3" id="KW-1003">Cell membrane</keyword>
<protein>
    <recommendedName>
        <fullName evidence="3">Flotillin-like</fullName>
    </recommendedName>
</protein>
<keyword evidence="2 3" id="KW-0472">Membrane</keyword>
<dbReference type="PANTHER" id="PTHR13806:SF42">
    <property type="entry name" value="FLOTILLIN-LIKE"/>
    <property type="match status" value="1"/>
</dbReference>
<dbReference type="Gene3D" id="3.30.479.30">
    <property type="entry name" value="Band 7 domain"/>
    <property type="match status" value="1"/>
</dbReference>
<name>A0A6N2BC21_SOLCI</name>
<evidence type="ECO:0000256" key="1">
    <source>
        <dbReference type="ARBA" id="ARBA00007161"/>
    </source>
</evidence>
<comment type="similarity">
    <text evidence="1 3">Belongs to the band 7/mec-2 family. Flotillin subfamily.</text>
</comment>
<gene>
    <name evidence="5" type="ORF">EJD97_012974</name>
</gene>
<dbReference type="PANTHER" id="PTHR13806">
    <property type="entry name" value="FLOTILLIN-RELATED"/>
    <property type="match status" value="1"/>
</dbReference>
<dbReference type="InterPro" id="IPR027705">
    <property type="entry name" value="Flotillin_fam"/>
</dbReference>
<comment type="caution">
    <text evidence="5">The sequence shown here is derived from an EMBL/GenBank/DDBJ whole genome shotgun (WGS) entry which is preliminary data.</text>
</comment>
<accession>A0A6N2BC21</accession>
<proteinExistence type="inferred from homology"/>
<dbReference type="EMBL" id="RXGB01003317">
    <property type="protein sequence ID" value="TMW92492.1"/>
    <property type="molecule type" value="Genomic_DNA"/>
</dbReference>
<comment type="subcellular location">
    <subcellularLocation>
        <location evidence="3">Cell membrane</location>
        <topology evidence="3">Lipid-anchor</topology>
    </subcellularLocation>
    <subcellularLocation>
        <location evidence="3">Membrane</location>
        <location evidence="3">Caveola</location>
    </subcellularLocation>
</comment>
<reference evidence="5" key="1">
    <citation type="submission" date="2019-05" db="EMBL/GenBank/DDBJ databases">
        <title>The de novo reference genome and transcriptome assemblies of the wild tomato species Solanum chilense.</title>
        <authorList>
            <person name="Stam R."/>
            <person name="Nosenko T."/>
            <person name="Hoerger A.C."/>
            <person name="Stephan W."/>
            <person name="Seidel M.A."/>
            <person name="Kuhn J.M.M."/>
            <person name="Haberer G."/>
            <person name="Tellier A."/>
        </authorList>
    </citation>
    <scope>NUCLEOTIDE SEQUENCE</scope>
    <source>
        <tissue evidence="5">Mature leaves</tissue>
    </source>
</reference>
<dbReference type="AlphaFoldDB" id="A0A6N2BC21"/>
<dbReference type="SUPFAM" id="SSF117892">
    <property type="entry name" value="Band 7/SPFH domain"/>
    <property type="match status" value="1"/>
</dbReference>
<dbReference type="InterPro" id="IPR036013">
    <property type="entry name" value="Band_7/SPFH_dom_sf"/>
</dbReference>